<evidence type="ECO:0000313" key="1">
    <source>
        <dbReference type="EMBL" id="THG47070.1"/>
    </source>
</evidence>
<reference evidence="1" key="1">
    <citation type="submission" date="2019-04" db="EMBL/GenBank/DDBJ databases">
        <title>Microbes associate with the intestines of laboratory mice.</title>
        <authorList>
            <person name="Navarre W."/>
            <person name="Wong E."/>
            <person name="Huang K.C."/>
            <person name="Tropini C."/>
            <person name="Ng K."/>
            <person name="Yu B."/>
        </authorList>
    </citation>
    <scope>NUCLEOTIDE SEQUENCE</scope>
    <source>
        <strain evidence="1">NM86_A22</strain>
    </source>
</reference>
<keyword evidence="2" id="KW-1185">Reference proteome</keyword>
<name>A0AC61S595_9BACT</name>
<comment type="caution">
    <text evidence="1">The sequence shown here is derived from an EMBL/GenBank/DDBJ whole genome shotgun (WGS) entry which is preliminary data.</text>
</comment>
<accession>A0AC61S595</accession>
<protein>
    <submittedName>
        <fullName evidence="1">Uncharacterized protein</fullName>
    </submittedName>
</protein>
<gene>
    <name evidence="1" type="ORF">E5990_07850</name>
</gene>
<evidence type="ECO:0000313" key="2">
    <source>
        <dbReference type="Proteomes" id="UP000305401"/>
    </source>
</evidence>
<dbReference type="Proteomes" id="UP000305401">
    <property type="component" value="Unassembled WGS sequence"/>
</dbReference>
<dbReference type="EMBL" id="SSTG01000099">
    <property type="protein sequence ID" value="THG47070.1"/>
    <property type="molecule type" value="Genomic_DNA"/>
</dbReference>
<proteinExistence type="predicted"/>
<organism evidence="1 2">
    <name type="scientific">Muribaculum caecicola</name>
    <dbReference type="NCBI Taxonomy" id="3038144"/>
    <lineage>
        <taxon>Bacteria</taxon>
        <taxon>Pseudomonadati</taxon>
        <taxon>Bacteroidota</taxon>
        <taxon>Bacteroidia</taxon>
        <taxon>Bacteroidales</taxon>
        <taxon>Muribaculaceae</taxon>
        <taxon>Muribaculum</taxon>
    </lineage>
</organism>
<sequence>MNQTIQLVISAITAMGGAEILRYFLFRRSDKRKASAEAATAEFRILQETNQFLQQQLKEKEERFAEQTSIVRQLNSDIIDLLKLKGKLECELATTRCQVRHCQNRQPQNGY</sequence>